<dbReference type="Gene3D" id="3.30.1780.10">
    <property type="entry name" value="ornithine cyclodeaminase, domain 1"/>
    <property type="match status" value="1"/>
</dbReference>
<dbReference type="AlphaFoldDB" id="A0A3B0XLJ3"/>
<sequence>MLLLDIHAIKSLINTVGLKKFFLLLIEQLETDFSHWETFSKTPRHATHYKHGVIELMPCSDEQRYSFKYVNGHPYNTRDGNLCVAAMGLLADVKSGYPLMISEMTILTAIRTAAVTALGAKYLARKNASKLSIIGSGSQAEFQAIAVQSLFSVGEVKIYDIDDNAMQKFCNNLSGEFKSITKCSSISECVKNTDIIITATAAKKSVELFGRDEIQPGTHIHAMGGDCPGKTELGADLLKSSKLVVEFSEQSLIEGEIQQLDKNAIHAELWQIIKQAKPGRENNSEITIFDSVGFALEDFSVLNLIYTLALNNNTGQEIELIPALKDPKDLYGFLK</sequence>
<protein>
    <submittedName>
        <fullName evidence="1">Ornithine cyclodeaminase</fullName>
        <ecNumber evidence="1">4.3.1.12</ecNumber>
    </submittedName>
</protein>
<name>A0A3B0XLJ3_9ZZZZ</name>
<dbReference type="EMBL" id="UOFG01000253">
    <property type="protein sequence ID" value="VAW65590.1"/>
    <property type="molecule type" value="Genomic_DNA"/>
</dbReference>
<organism evidence="1">
    <name type="scientific">hydrothermal vent metagenome</name>
    <dbReference type="NCBI Taxonomy" id="652676"/>
    <lineage>
        <taxon>unclassified sequences</taxon>
        <taxon>metagenomes</taxon>
        <taxon>ecological metagenomes</taxon>
    </lineage>
</organism>
<dbReference type="PANTHER" id="PTHR13812">
    <property type="entry name" value="KETIMINE REDUCTASE MU-CRYSTALLIN"/>
    <property type="match status" value="1"/>
</dbReference>
<keyword evidence="1" id="KW-0456">Lyase</keyword>
<dbReference type="PANTHER" id="PTHR13812:SF19">
    <property type="entry name" value="KETIMINE REDUCTASE MU-CRYSTALLIN"/>
    <property type="match status" value="1"/>
</dbReference>
<dbReference type="GO" id="GO:0008473">
    <property type="term" value="F:ornithine cyclodeaminase activity"/>
    <property type="evidence" value="ECO:0007669"/>
    <property type="project" value="UniProtKB-EC"/>
</dbReference>
<dbReference type="InterPro" id="IPR023401">
    <property type="entry name" value="ODC_N"/>
</dbReference>
<dbReference type="Pfam" id="PF02423">
    <property type="entry name" value="OCD_Mu_crystall"/>
    <property type="match status" value="1"/>
</dbReference>
<accession>A0A3B0XLJ3</accession>
<dbReference type="SUPFAM" id="SSF51735">
    <property type="entry name" value="NAD(P)-binding Rossmann-fold domains"/>
    <property type="match status" value="1"/>
</dbReference>
<dbReference type="InterPro" id="IPR036291">
    <property type="entry name" value="NAD(P)-bd_dom_sf"/>
</dbReference>
<gene>
    <name evidence="1" type="ORF">MNBD_GAMMA11-2865</name>
</gene>
<dbReference type="EC" id="4.3.1.12" evidence="1"/>
<dbReference type="InterPro" id="IPR003462">
    <property type="entry name" value="ODC_Mu_crystall"/>
</dbReference>
<dbReference type="PIRSF" id="PIRSF001439">
    <property type="entry name" value="CryM"/>
    <property type="match status" value="1"/>
</dbReference>
<evidence type="ECO:0000313" key="1">
    <source>
        <dbReference type="EMBL" id="VAW65590.1"/>
    </source>
</evidence>
<reference evidence="1" key="1">
    <citation type="submission" date="2018-06" db="EMBL/GenBank/DDBJ databases">
        <authorList>
            <person name="Zhirakovskaya E."/>
        </authorList>
    </citation>
    <scope>NUCLEOTIDE SEQUENCE</scope>
</reference>
<dbReference type="NCBIfam" id="NF005762">
    <property type="entry name" value="PRK07589.1"/>
    <property type="match status" value="1"/>
</dbReference>
<proteinExistence type="predicted"/>
<dbReference type="Gene3D" id="3.40.50.720">
    <property type="entry name" value="NAD(P)-binding Rossmann-like Domain"/>
    <property type="match status" value="1"/>
</dbReference>